<feature type="compositionally biased region" description="Basic and acidic residues" evidence="1">
    <location>
        <begin position="8"/>
        <end position="19"/>
    </location>
</feature>
<dbReference type="Proteomes" id="UP001268542">
    <property type="component" value="Unassembled WGS sequence"/>
</dbReference>
<accession>A0ABU3PZR6</accession>
<evidence type="ECO:0000313" key="2">
    <source>
        <dbReference type="EMBL" id="MDT9594757.1"/>
    </source>
</evidence>
<protein>
    <submittedName>
        <fullName evidence="2">Uncharacterized protein</fullName>
    </submittedName>
</protein>
<dbReference type="RefSeq" id="WP_315734813.1">
    <property type="nucleotide sequence ID" value="NZ_JAVYII010000008.1"/>
</dbReference>
<keyword evidence="3" id="KW-1185">Reference proteome</keyword>
<gene>
    <name evidence="2" type="ORF">RDV89_16845</name>
</gene>
<reference evidence="2 3" key="1">
    <citation type="submission" date="2023-08" db="EMBL/GenBank/DDBJ databases">
        <title>Nocardioides seae sp. nov., a bacterium isolated from a soil.</title>
        <authorList>
            <person name="Wang X."/>
        </authorList>
    </citation>
    <scope>NUCLEOTIDE SEQUENCE [LARGE SCALE GENOMIC DNA]</scope>
    <source>
        <strain evidence="2 3">YZH12</strain>
    </source>
</reference>
<comment type="caution">
    <text evidence="2">The sequence shown here is derived from an EMBL/GenBank/DDBJ whole genome shotgun (WGS) entry which is preliminary data.</text>
</comment>
<evidence type="ECO:0000313" key="3">
    <source>
        <dbReference type="Proteomes" id="UP001268542"/>
    </source>
</evidence>
<name>A0ABU3PZR6_9ACTN</name>
<evidence type="ECO:0000256" key="1">
    <source>
        <dbReference type="SAM" id="MobiDB-lite"/>
    </source>
</evidence>
<dbReference type="EMBL" id="JAVYII010000008">
    <property type="protein sequence ID" value="MDT9594757.1"/>
    <property type="molecule type" value="Genomic_DNA"/>
</dbReference>
<feature type="region of interest" description="Disordered" evidence="1">
    <location>
        <begin position="1"/>
        <end position="20"/>
    </location>
</feature>
<organism evidence="2 3">
    <name type="scientific">Nocardioides imazamoxiresistens</name>
    <dbReference type="NCBI Taxonomy" id="3231893"/>
    <lineage>
        <taxon>Bacteria</taxon>
        <taxon>Bacillati</taxon>
        <taxon>Actinomycetota</taxon>
        <taxon>Actinomycetes</taxon>
        <taxon>Propionibacteriales</taxon>
        <taxon>Nocardioidaceae</taxon>
        <taxon>Nocardioides</taxon>
    </lineage>
</organism>
<proteinExistence type="predicted"/>
<sequence>MTQPTNDPTHDGTDDRTDDPAAAALPHVAVRVSVTSGGTTTRSDLVLQGSRGTLRTEGRDAVGFASGALWPTVRGLLPTLPHVVADPAVSRPEDRRPAGDELLVTCGHAITVVVAARMPGEEDAVAVRTWLVSPDTLHGVVAGPDGSTAVLTEGSGALAATLEWDVAGAMDHLVGRLRERGAA</sequence>